<comment type="caution">
    <text evidence="2">The sequence shown here is derived from an EMBL/GenBank/DDBJ whole genome shotgun (WGS) entry which is preliminary data.</text>
</comment>
<evidence type="ECO:0000313" key="3">
    <source>
        <dbReference type="Proteomes" id="UP000289152"/>
    </source>
</evidence>
<dbReference type="InParanoid" id="A0A4Q1BKI3"/>
<feature type="region of interest" description="Disordered" evidence="1">
    <location>
        <begin position="1"/>
        <end position="82"/>
    </location>
</feature>
<dbReference type="EMBL" id="SDIL01000050">
    <property type="protein sequence ID" value="RXK38298.1"/>
    <property type="molecule type" value="Genomic_DNA"/>
</dbReference>
<gene>
    <name evidence="2" type="ORF">M231_04471</name>
</gene>
<organism evidence="2 3">
    <name type="scientific">Tremella mesenterica</name>
    <name type="common">Jelly fungus</name>
    <dbReference type="NCBI Taxonomy" id="5217"/>
    <lineage>
        <taxon>Eukaryota</taxon>
        <taxon>Fungi</taxon>
        <taxon>Dikarya</taxon>
        <taxon>Basidiomycota</taxon>
        <taxon>Agaricomycotina</taxon>
        <taxon>Tremellomycetes</taxon>
        <taxon>Tremellales</taxon>
        <taxon>Tremellaceae</taxon>
        <taxon>Tremella</taxon>
    </lineage>
</organism>
<protein>
    <submittedName>
        <fullName evidence="2">Uncharacterized protein</fullName>
    </submittedName>
</protein>
<dbReference type="AlphaFoldDB" id="A0A4Q1BKI3"/>
<evidence type="ECO:0000256" key="1">
    <source>
        <dbReference type="SAM" id="MobiDB-lite"/>
    </source>
</evidence>
<name>A0A4Q1BKI3_TREME</name>
<keyword evidence="3" id="KW-1185">Reference proteome</keyword>
<evidence type="ECO:0000313" key="2">
    <source>
        <dbReference type="EMBL" id="RXK38298.1"/>
    </source>
</evidence>
<sequence length="119" mass="12189">MSGTTDDGTNTGAITTDSQGETPTGTTPSTDPPPYSDVTASSSANAVTDDPSNNGQSSGAAAPMFPTASTSVAFTPGGTPSTPLQGYGDAELWGWQAQYYDQNLLVWVPQKVETLIQSP</sequence>
<feature type="compositionally biased region" description="Polar residues" evidence="1">
    <location>
        <begin position="1"/>
        <end position="21"/>
    </location>
</feature>
<accession>A0A4Q1BKI3</accession>
<dbReference type="Proteomes" id="UP000289152">
    <property type="component" value="Unassembled WGS sequence"/>
</dbReference>
<feature type="compositionally biased region" description="Polar residues" evidence="1">
    <location>
        <begin position="38"/>
        <end position="59"/>
    </location>
</feature>
<feature type="compositionally biased region" description="Polar residues" evidence="1">
    <location>
        <begin position="67"/>
        <end position="82"/>
    </location>
</feature>
<proteinExistence type="predicted"/>
<reference evidence="2 3" key="1">
    <citation type="submission" date="2016-06" db="EMBL/GenBank/DDBJ databases">
        <title>Evolution of pathogenesis and genome organization in the Tremellales.</title>
        <authorList>
            <person name="Cuomo C."/>
            <person name="Litvintseva A."/>
            <person name="Heitman J."/>
            <person name="Chen Y."/>
            <person name="Sun S."/>
            <person name="Springer D."/>
            <person name="Dromer F."/>
            <person name="Young S."/>
            <person name="Zeng Q."/>
            <person name="Chapman S."/>
            <person name="Gujja S."/>
            <person name="Saif S."/>
            <person name="Birren B."/>
        </authorList>
    </citation>
    <scope>NUCLEOTIDE SEQUENCE [LARGE SCALE GENOMIC DNA]</scope>
    <source>
        <strain evidence="2 3">ATCC 28783</strain>
    </source>
</reference>